<dbReference type="AlphaFoldDB" id="A0A382U7P6"/>
<accession>A0A382U7P6</accession>
<evidence type="ECO:0000313" key="1">
    <source>
        <dbReference type="EMBL" id="SVD29698.1"/>
    </source>
</evidence>
<organism evidence="1">
    <name type="scientific">marine metagenome</name>
    <dbReference type="NCBI Taxonomy" id="408172"/>
    <lineage>
        <taxon>unclassified sequences</taxon>
        <taxon>metagenomes</taxon>
        <taxon>ecological metagenomes</taxon>
    </lineage>
</organism>
<proteinExistence type="predicted"/>
<protein>
    <submittedName>
        <fullName evidence="1">Uncharacterized protein</fullName>
    </submittedName>
</protein>
<reference evidence="1" key="1">
    <citation type="submission" date="2018-05" db="EMBL/GenBank/DDBJ databases">
        <authorList>
            <person name="Lanie J.A."/>
            <person name="Ng W.-L."/>
            <person name="Kazmierczak K.M."/>
            <person name="Andrzejewski T.M."/>
            <person name="Davidsen T.M."/>
            <person name="Wayne K.J."/>
            <person name="Tettelin H."/>
            <person name="Glass J.I."/>
            <person name="Rusch D."/>
            <person name="Podicherti R."/>
            <person name="Tsui H.-C.T."/>
            <person name="Winkler M.E."/>
        </authorList>
    </citation>
    <scope>NUCLEOTIDE SEQUENCE</scope>
</reference>
<sequence>MIYFLLSTVATLILFGCTEIKHVTYHSTASIPHSVSSNLTVMKYIKLNESIFPRLRQKYGVATAVDFKDGTSQVSYVLFAPSNTSCCVEKLKDMLMSMSVPLTTDQAKLLSNKLRVLAPNWGKEMEEDGGIFYEFNITPEHENKRLSENVILQHHVFKLTFSQFPSRKINPSLGELLNISKSETSVKLTIGRDHYFKTIKMDKKTNLLALIYLLDQAVNEIESQFGKEFKLPLKRDT</sequence>
<dbReference type="EMBL" id="UINC01141763">
    <property type="protein sequence ID" value="SVD29698.1"/>
    <property type="molecule type" value="Genomic_DNA"/>
</dbReference>
<gene>
    <name evidence="1" type="ORF">METZ01_LOCUS382552</name>
</gene>
<name>A0A382U7P6_9ZZZZ</name>